<evidence type="ECO:0000259" key="11">
    <source>
        <dbReference type="PROSITE" id="PS50075"/>
    </source>
</evidence>
<evidence type="ECO:0000259" key="12">
    <source>
        <dbReference type="PROSITE" id="PS52004"/>
    </source>
</evidence>
<feature type="domain" description="Carrier" evidence="11">
    <location>
        <begin position="3345"/>
        <end position="3420"/>
    </location>
</feature>
<dbReference type="GO" id="GO:0004312">
    <property type="term" value="F:fatty acid synthase activity"/>
    <property type="evidence" value="ECO:0007669"/>
    <property type="project" value="TreeGrafter"/>
</dbReference>
<evidence type="ECO:0000259" key="13">
    <source>
        <dbReference type="PROSITE" id="PS52019"/>
    </source>
</evidence>
<dbReference type="Gene3D" id="3.30.70.3290">
    <property type="match status" value="2"/>
</dbReference>
<dbReference type="InterPro" id="IPR055123">
    <property type="entry name" value="SpnB-like_Rossmann"/>
</dbReference>
<dbReference type="SUPFAM" id="SSF47336">
    <property type="entry name" value="ACP-like"/>
    <property type="match status" value="2"/>
</dbReference>
<dbReference type="Pfam" id="PF00550">
    <property type="entry name" value="PP-binding"/>
    <property type="match status" value="2"/>
</dbReference>
<dbReference type="SMART" id="SM00826">
    <property type="entry name" value="PKS_DH"/>
    <property type="match status" value="1"/>
</dbReference>
<keyword evidence="6" id="KW-0045">Antibiotic biosynthesis</keyword>
<evidence type="ECO:0000256" key="7">
    <source>
        <dbReference type="ARBA" id="ARBA00023268"/>
    </source>
</evidence>
<dbReference type="FunFam" id="3.40.366.10:FF:000002">
    <property type="entry name" value="Probable polyketide synthase 2"/>
    <property type="match status" value="2"/>
</dbReference>
<dbReference type="CDD" id="cd08956">
    <property type="entry name" value="KR_3_FAS_SDR_x"/>
    <property type="match status" value="1"/>
</dbReference>
<dbReference type="SUPFAM" id="SSF55048">
    <property type="entry name" value="Probable ACP-binding domain of malonyl-CoA ACP transacylase"/>
    <property type="match status" value="2"/>
</dbReference>
<dbReference type="InterPro" id="IPR016039">
    <property type="entry name" value="Thiolase-like"/>
</dbReference>
<dbReference type="PANTHER" id="PTHR43775">
    <property type="entry name" value="FATTY ACID SYNTHASE"/>
    <property type="match status" value="1"/>
</dbReference>
<dbReference type="InterPro" id="IPR009081">
    <property type="entry name" value="PP-bd_ACP"/>
</dbReference>
<keyword evidence="3" id="KW-0596">Phosphopantetheine</keyword>
<dbReference type="InterPro" id="IPR018201">
    <property type="entry name" value="Ketoacyl_synth_AS"/>
</dbReference>
<keyword evidence="8" id="KW-0012">Acyltransferase</keyword>
<dbReference type="Pfam" id="PF21089">
    <property type="entry name" value="PKS_DH_N"/>
    <property type="match status" value="1"/>
</dbReference>
<dbReference type="FunFam" id="3.40.47.10:FF:000019">
    <property type="entry name" value="Polyketide synthase type I"/>
    <property type="match status" value="2"/>
</dbReference>
<dbReference type="InterPro" id="IPR020806">
    <property type="entry name" value="PKS_PP-bd"/>
</dbReference>
<dbReference type="CDD" id="cd00833">
    <property type="entry name" value="PKS"/>
    <property type="match status" value="2"/>
</dbReference>
<accession>A0A1L7P0E7</accession>
<dbReference type="PANTHER" id="PTHR43775:SF51">
    <property type="entry name" value="INACTIVE PHENOLPHTHIOCEROL SYNTHESIS POLYKETIDE SYNTHASE TYPE I PKS1-RELATED"/>
    <property type="match status" value="1"/>
</dbReference>
<dbReference type="InterPro" id="IPR013968">
    <property type="entry name" value="PKS_KR"/>
</dbReference>
<feature type="domain" description="PKS/mFAS DH" evidence="13">
    <location>
        <begin position="928"/>
        <end position="1199"/>
    </location>
</feature>
<dbReference type="NCBIfam" id="NF045894">
    <property type="entry name" value="PKS_plus_SDR"/>
    <property type="match status" value="1"/>
</dbReference>
<dbReference type="InterPro" id="IPR001227">
    <property type="entry name" value="Ac_transferase_dom_sf"/>
</dbReference>
<comment type="cofactor">
    <cofactor evidence="1">
        <name>pantetheine 4'-phosphate</name>
        <dbReference type="ChEBI" id="CHEBI:47942"/>
    </cofactor>
</comment>
<keyword evidence="7" id="KW-0511">Multifunctional enzyme</keyword>
<dbReference type="InterPro" id="IPR016035">
    <property type="entry name" value="Acyl_Trfase/lysoPLipase"/>
</dbReference>
<dbReference type="Pfam" id="PF02801">
    <property type="entry name" value="Ketoacyl-synt_C"/>
    <property type="match status" value="2"/>
</dbReference>
<dbReference type="Pfam" id="PF08659">
    <property type="entry name" value="KR"/>
    <property type="match status" value="2"/>
</dbReference>
<dbReference type="GO" id="GO:0031177">
    <property type="term" value="F:phosphopantetheine binding"/>
    <property type="evidence" value="ECO:0007669"/>
    <property type="project" value="InterPro"/>
</dbReference>
<evidence type="ECO:0000256" key="10">
    <source>
        <dbReference type="SAM" id="MobiDB-lite"/>
    </source>
</evidence>
<evidence type="ECO:0000313" key="14">
    <source>
        <dbReference type="EMBL" id="BAW35652.1"/>
    </source>
</evidence>
<dbReference type="InterPro" id="IPR049900">
    <property type="entry name" value="PKS_mFAS_DH"/>
</dbReference>
<dbReference type="InterPro" id="IPR036291">
    <property type="entry name" value="NAD(P)-bd_dom_sf"/>
</dbReference>
<dbReference type="Pfam" id="PF08990">
    <property type="entry name" value="Docking"/>
    <property type="match status" value="1"/>
</dbReference>
<dbReference type="SUPFAM" id="SSF51735">
    <property type="entry name" value="NAD(P)-binding Rossmann-fold domains"/>
    <property type="match status" value="4"/>
</dbReference>
<organism evidence="14">
    <name type="scientific">Streptomyces neyagawaensis</name>
    <dbReference type="NCBI Taxonomy" id="42238"/>
    <lineage>
        <taxon>Bacteria</taxon>
        <taxon>Bacillati</taxon>
        <taxon>Actinomycetota</taxon>
        <taxon>Actinomycetes</taxon>
        <taxon>Kitasatosporales</taxon>
        <taxon>Streptomycetaceae</taxon>
        <taxon>Streptomyces</taxon>
    </lineage>
</organism>
<feature type="region of interest" description="Disordered" evidence="10">
    <location>
        <begin position="1413"/>
        <end position="1438"/>
    </location>
</feature>
<dbReference type="InterPro" id="IPR014043">
    <property type="entry name" value="Acyl_transferase_dom"/>
</dbReference>
<dbReference type="Gene3D" id="3.40.50.720">
    <property type="entry name" value="NAD(P)-binding Rossmann-like Domain"/>
    <property type="match status" value="2"/>
</dbReference>
<dbReference type="Gene3D" id="6.10.140.1830">
    <property type="match status" value="1"/>
</dbReference>
<feature type="region of interest" description="Disordered" evidence="10">
    <location>
        <begin position="2247"/>
        <end position="2274"/>
    </location>
</feature>
<dbReference type="Gene3D" id="3.40.47.10">
    <property type="match status" value="2"/>
</dbReference>
<dbReference type="InterPro" id="IPR041618">
    <property type="entry name" value="PKS_DE"/>
</dbReference>
<dbReference type="InterPro" id="IPR014030">
    <property type="entry name" value="Ketoacyl_synth_N"/>
</dbReference>
<dbReference type="SMART" id="SM00825">
    <property type="entry name" value="PKS_KS"/>
    <property type="match status" value="2"/>
</dbReference>
<dbReference type="InterPro" id="IPR042104">
    <property type="entry name" value="PKS_dehydratase_sf"/>
</dbReference>
<dbReference type="CDD" id="cd08952">
    <property type="entry name" value="KR_1_SDR_x"/>
    <property type="match status" value="1"/>
</dbReference>
<reference evidence="14" key="1">
    <citation type="journal article" date="2017" name="Angew. Chem. Int. Ed. Engl.">
        <title>Characterization of Giant Modular PKSs Provides Insight into Genetic Mechanism for Structural Diversification of Aminopolyol Polyketides.</title>
        <authorList>
            <person name="Zhang L."/>
            <person name="Hashimoto T."/>
            <person name="Qin B."/>
            <person name="Hashimoto J."/>
            <person name="Kozone I."/>
            <person name="Kawahara I."/>
            <person name="Okada M."/>
            <person name="Awakawa T."/>
            <person name="Ito T."/>
            <person name="Asakawa Y."/>
            <person name="Ueki M."/>
            <person name="Takahashi S."/>
            <person name="Osada H."/>
            <person name="Wakimoto T."/>
            <person name="Ikeda H."/>
            <person name="Shin-ya K."/>
            <person name="Abe I."/>
        </authorList>
    </citation>
    <scope>NUCLEOTIDE SEQUENCE</scope>
    <source>
        <strain evidence="14">NR0557</strain>
    </source>
</reference>
<dbReference type="Pfam" id="PF16197">
    <property type="entry name" value="KAsynt_C_assoc"/>
    <property type="match status" value="2"/>
</dbReference>
<dbReference type="SUPFAM" id="SSF53901">
    <property type="entry name" value="Thiolase-like"/>
    <property type="match status" value="2"/>
</dbReference>
<feature type="domain" description="Ketosynthase family 3 (KS3)" evidence="12">
    <location>
        <begin position="35"/>
        <end position="462"/>
    </location>
</feature>
<keyword evidence="4" id="KW-0597">Phosphoprotein</keyword>
<sequence>MATANEEKLLDNLKWVTSELRRARRRLTEMETDSREPIAIVGMSCRYPGGVRSPEDLWRLVATGGDAISALPGDRGWDIDGMADPDPDRKGTFYNTGGGFLDDATEFDAEFFGISPREALAMDPQQRILLETSWEVFERAGIDPESLRGSSTGVFVGAGSMGYGADLKEAPEELEGLMLTGGATSVLSGRIAYSFGLEGPAATIDTACSSSLVALHWAAQALRQRECSLALVGGVTVMPSPDVFVEFSRQRGLSADGRCRSFAASADGTGWSEGVGVLLVERLSDARRNGHQVLAVVRGSAVNQDGASNGLTAPNGPSQQRVIRQALAAAQLSAGEIDAVEAHGTGTRLGDPIEAQALLATYGQERPAADSPLWLGSLKSNIGHTQAAAGVGGVIKMVMAIRHGVLPRTLHVDEPSPDVDWSAGAVSLLTEAREWPETGQPRRAAVSAFGVSGTNAHTILEQAPAEDDEPAGAAERVPLPVVPWALSARSEHALRGQAGRLRERVAADAGAEAVDVAYSLVTSRAALERRAVVVGDDRAGLLAGLDALAEGRETAGVVTGSVTPGKLAFLFTGQGSQRLGMGRELYEAYPVFAQALDEVFGQFELPLRDAVFGGASDESGLIDRTAYTQPALFAIEVALFRLLESWGIRPDFLSGHSIGELAAAHCAGVLSLEDACTLVAARGRLMQELPAGGAMVAVQAAEDEVTPYLTDAVSIAAVNGPASVVIAGDESAVLEIAALFEKQGRKTHRLTVSHAFHSPHMDGMLDAFREVAEGLSYEAPRIPVVSNLTGAVASAEEITTPDFWVRHVREAVRFHDGIRTLEAENVTTFIELGPDGVLSALAQESVTGDGLAFLPVLRKDRPEAETLTTTLAHAHARGISVDWQAFYAGTGARRVDLPTYAFQRRRYWLSPGSRAGDVTVAGLEASGHPLLGAATPVAGSDAHLFTGRLSLQTHPWLNEYAIAGKAVLPGAAFVELALRAGDEVGYEHLVELTMHESLVVPTRGAVRFQVVLEAADEAGRRTFTVSSRAVQPDADSSWIRHATGILDVAAPEPEFSLAEWPPADAQRVEADRIYDELEAAGVECGPLFRGLREVWRRGDEVFAEARLPGDTDARGFSLHPALLEAAAQLAAVSEPESALVPASWHGVALHAVDATAVRVRLTRADDDGTLTLEVADATGAPVARVEGLSLRSPAQALTDGTGRAAAAPLYALDWTEVVEADGPGWRATEPADLAVLGANPVTLHAGSTQPLPSSRRFDDLSALVSATGTGTPVPATVLVPCPSTRSSGPCPQTAEDAHELTRWALALAQGWLADDRFAGSRLVFVTRGAVAVAGGEDVTDVAAAAVWGLVRSAETENPGRFGLIDLDATDPETSHAVPHAALTCAEPELAVRAADTGSTLFAPRLIRTAEATQADAETAETAETAEGAARQPRPLDPRGTVLVTGGTGTLGAVCARHLVREHGVRHLLLAGRRGSAAAGVTELVAELAELGADVKVAACDASDREALAALLASVPEEHPLTAVVHTAGVLDDGVLPALTPDRLDGVLRPKADAAWHLHELTRELDLTAFVLFSAAAGVLGSAGQANYAAANSFLDALAQHRAAQGLPATSLAWGLWAESSGITGGLDETDLRRMARAGMGALSSTEGMALFDSALRAERALLVPARLELTAIREAATTTGSVPPLFRALVRAPRRRSAGTTADSRSALAGRLRGRPYGDQERALLDLVRAQVAAVLGHAGPQAVDPERAFKDAGFDSLTAVDLRNRLNAATGLRLPTTLVFDYPNSTALARHLRDTLLGALPGTEGAQDTGAPAASDATAAARAALGDDPIAIVAMSCRYPGGVTTPEELWQLLESGGDAITGFPGNRGWETAPGLEEPYGGGFLHDADRFDAAFFGISPREALAMDPQQRLLLETSWEAFERAGIAPATLRGTRAGVFVGAAYSGYDVGLDDMADAVSGHVMTGNASSVISGRVAYALGLEGPAVTVDTACSSSLVALHWAIQALRDGECDLALAGGVTVMSTPGTFTEFSRQGGLSADGRCKAFAAAADGTGWGEGVGMLVVERLSEARRKGHPVLAVVRGSAINQDGASNGLTAPNGPSQQRVIRQALTSAGLSAADVDAVEAHGTGTTLGDPIEAQALLATYGKDRPAEDRPLWLGSIKSNIGHTQAAAGVAGIMKMVLAMRHGVLPRTLHVDEPTPHVDWTAGAVELLTEAQGWPQTGRPRRAAVSSFGISGTNAHTIIEQAPQAEPEPESDPESDHESQSQSQSQLQPVLPPVLPYVLSAKNSDALRAQAERLWAHLAARPGTRAVDIAYSLATSRNALEQRAVLTTAASASTATAAGDHEALSRALRALADGEPLAGTVQDRTDEGRLAFLFTGQGSQRLGMGRELYEAYPAFARALDDVFARFEPPLRDVMFGGEQEEAGLIDRTEYTQPALFAVEVALFRLLESWGVRPDFVSGHSIGELAAAHCAGVLSLEDACTLVAARGRLMQELPGDGGAMVAVQAAEDEVTPYLTDAVSIAAVNGPASVVIAGDETAVLEIAEAFEAQGRKTKRLAVSHAFHSPHMDGMLDAFREVAEGLSYEAPRIPIVSNLTGAVASAEEITTPDFWVRHVRETVRFLDGMRVLREQQVGTFLELGPDGVLSALARDCVEDGDAAAAYVPVLRKGRSEPETLTTALAHAHARGADVDWQRFFDGTGAHRVDLPTYAFQRRRFWPEPASTTSDSAVPNTHTATTTDARFWAAVEVGDLGALTTELAVDADQPLSAVLPALASWHRRQLERATLADRRYRVVWKPSSVLGGPGGSGPEETAAARMAGTWLTVVPAALADDPWYGSLRTALERAGADVVTVPVDGAGGAAGIAGVGSPGEAIADDDETEALAERLSQAADTDRAPVAGVLSLLAFDEEPHPRHPAVPVGLALTAALTRAVESAGIGAPLWCLTRGAVSVDATDPLLSPLQAQVAGLTRVTALEQPENWGGSIDLPRTLDERTATRLTAVLAAGGEEDQVAVRPSGTYVRRLVRATGAVGNPDSARPDAGWTPRGTVLVTGGTGALGAHVARWLARNGAERLVLLSRRGPDAPGADALNAELTELGAEVAIEACDVADRSALEALVGKLAADGTPVRAVVHAAGVSQPPGTATALPKFADVVAAKTAGAVHLDVLFDDDSLDAFVLFSSIAGVWGSGGQGAYAAANAFLDALAEQRRARGLAATAIAWGPWAEGGMAAEGDAEEQLRRRGLPPMAPETNLAALREAVACPEATVTVAEVDWARFAPVFTAARPRPLIADLPEVRAALRDGDATSPDGVAQDGTSARGGSAGAGSGAALRERLTGLGTEDDRMTLVLDLVRSQAALALGHDSADAVEAGRAFKELGFDSLTAVELRDRLKSATGLTLPATLVFDYPNPTVLARHLLATLLPGGDNAPAPDVDPQEAELRRTLAAIPTSRIREAGLLDALLELAGPQPTPATAAADQGLSPDDIDGLDVQHLIDMALDSNQP</sequence>
<dbReference type="PROSITE" id="PS00012">
    <property type="entry name" value="PHOSPHOPANTETHEINE"/>
    <property type="match status" value="2"/>
</dbReference>
<dbReference type="Pfam" id="PF14765">
    <property type="entry name" value="PS-DH"/>
    <property type="match status" value="1"/>
</dbReference>
<evidence type="ECO:0000256" key="9">
    <source>
        <dbReference type="PROSITE-ProRule" id="PRU01363"/>
    </source>
</evidence>
<dbReference type="FunFam" id="1.10.1200.10:FF:000007">
    <property type="entry name" value="Probable polyketide synthase pks17"/>
    <property type="match status" value="2"/>
</dbReference>
<dbReference type="GO" id="GO:0033068">
    <property type="term" value="P:macrolide biosynthetic process"/>
    <property type="evidence" value="ECO:0007669"/>
    <property type="project" value="UniProtKB-ARBA"/>
</dbReference>
<dbReference type="InterPro" id="IPR020841">
    <property type="entry name" value="PKS_Beta-ketoAc_synthase_dom"/>
</dbReference>
<dbReference type="Gene3D" id="3.10.129.110">
    <property type="entry name" value="Polyketide synthase dehydratase"/>
    <property type="match status" value="1"/>
</dbReference>
<comment type="pathway">
    <text evidence="2">Antibiotic biosynthesis.</text>
</comment>
<protein>
    <submittedName>
        <fullName evidence="14">Modular polyketide synthase</fullName>
    </submittedName>
</protein>
<dbReference type="PROSITE" id="PS00606">
    <property type="entry name" value="KS3_1"/>
    <property type="match status" value="2"/>
</dbReference>
<comment type="caution">
    <text evidence="9">Lacks conserved residue(s) required for the propagation of feature annotation.</text>
</comment>
<dbReference type="SMART" id="SM00823">
    <property type="entry name" value="PKS_PP"/>
    <property type="match status" value="2"/>
</dbReference>
<gene>
    <name evidence="14" type="primary">tfb2</name>
</gene>
<dbReference type="PROSITE" id="PS52019">
    <property type="entry name" value="PKS_MFAS_DH"/>
    <property type="match status" value="1"/>
</dbReference>
<evidence type="ECO:0000256" key="4">
    <source>
        <dbReference type="ARBA" id="ARBA00022553"/>
    </source>
</evidence>
<dbReference type="Pfam" id="PF22953">
    <property type="entry name" value="SpnB_Rossmann"/>
    <property type="match status" value="1"/>
</dbReference>
<dbReference type="InterPro" id="IPR049552">
    <property type="entry name" value="PKS_DH_N"/>
</dbReference>
<evidence type="ECO:0000256" key="6">
    <source>
        <dbReference type="ARBA" id="ARBA00023194"/>
    </source>
</evidence>
<evidence type="ECO:0000256" key="5">
    <source>
        <dbReference type="ARBA" id="ARBA00022679"/>
    </source>
</evidence>
<dbReference type="InterPro" id="IPR036736">
    <property type="entry name" value="ACP-like_sf"/>
</dbReference>
<name>A0A1L7P0E7_9ACTN</name>
<feature type="region of interest" description="Disordered" evidence="10">
    <location>
        <begin position="3301"/>
        <end position="3327"/>
    </location>
</feature>
<evidence type="ECO:0000256" key="2">
    <source>
        <dbReference type="ARBA" id="ARBA00004792"/>
    </source>
</evidence>
<dbReference type="Pfam" id="PF00109">
    <property type="entry name" value="ketoacyl-synt"/>
    <property type="match status" value="2"/>
</dbReference>
<dbReference type="InterPro" id="IPR057326">
    <property type="entry name" value="KR_dom"/>
</dbReference>
<dbReference type="PROSITE" id="PS52004">
    <property type="entry name" value="KS3_2"/>
    <property type="match status" value="2"/>
</dbReference>
<feature type="compositionally biased region" description="Low complexity" evidence="10">
    <location>
        <begin position="2265"/>
        <end position="2274"/>
    </location>
</feature>
<dbReference type="SMART" id="SM00822">
    <property type="entry name" value="PKS_KR"/>
    <property type="match status" value="2"/>
</dbReference>
<dbReference type="InterPro" id="IPR020807">
    <property type="entry name" value="PKS_DH"/>
</dbReference>
<dbReference type="InterPro" id="IPR032821">
    <property type="entry name" value="PKS_assoc"/>
</dbReference>
<dbReference type="Pfam" id="PF18369">
    <property type="entry name" value="PKS_DE"/>
    <property type="match status" value="1"/>
</dbReference>
<feature type="domain" description="Carrier" evidence="11">
    <location>
        <begin position="1722"/>
        <end position="1797"/>
    </location>
</feature>
<feature type="compositionally biased region" description="Low complexity" evidence="10">
    <location>
        <begin position="1413"/>
        <end position="1429"/>
    </location>
</feature>
<dbReference type="PROSITE" id="PS50075">
    <property type="entry name" value="CARRIER"/>
    <property type="match status" value="2"/>
</dbReference>
<proteinExistence type="predicted"/>
<dbReference type="SUPFAM" id="SSF52151">
    <property type="entry name" value="FabD/lysophospholipase-like"/>
    <property type="match status" value="2"/>
</dbReference>
<dbReference type="Pfam" id="PF00698">
    <property type="entry name" value="Acyl_transf_1"/>
    <property type="match status" value="2"/>
</dbReference>
<dbReference type="InterPro" id="IPR014031">
    <property type="entry name" value="Ketoacyl_synth_C"/>
</dbReference>
<dbReference type="Gene3D" id="3.40.366.10">
    <property type="entry name" value="Malonyl-Coenzyme A Acyl Carrier Protein, domain 2"/>
    <property type="match status" value="2"/>
</dbReference>
<dbReference type="SMART" id="SM01294">
    <property type="entry name" value="PKS_PP_betabranch"/>
    <property type="match status" value="2"/>
</dbReference>
<dbReference type="InterPro" id="IPR016036">
    <property type="entry name" value="Malonyl_transacylase_ACP-bd"/>
</dbReference>
<dbReference type="InterPro" id="IPR015083">
    <property type="entry name" value="NorB/c/GfsB-D-like_docking"/>
</dbReference>
<dbReference type="InterPro" id="IPR049551">
    <property type="entry name" value="PKS_DH_C"/>
</dbReference>
<keyword evidence="5" id="KW-0808">Transferase</keyword>
<dbReference type="SMART" id="SM00827">
    <property type="entry name" value="PKS_AT"/>
    <property type="match status" value="2"/>
</dbReference>
<feature type="region of interest" description="C-terminal hotdog fold" evidence="9">
    <location>
        <begin position="1065"/>
        <end position="1199"/>
    </location>
</feature>
<evidence type="ECO:0000256" key="3">
    <source>
        <dbReference type="ARBA" id="ARBA00022450"/>
    </source>
</evidence>
<feature type="domain" description="Ketosynthase family 3 (KS3)" evidence="12">
    <location>
        <begin position="1828"/>
        <end position="2246"/>
    </location>
</feature>
<dbReference type="GO" id="GO:0006633">
    <property type="term" value="P:fatty acid biosynthetic process"/>
    <property type="evidence" value="ECO:0007669"/>
    <property type="project" value="InterPro"/>
</dbReference>
<evidence type="ECO:0000256" key="8">
    <source>
        <dbReference type="ARBA" id="ARBA00023315"/>
    </source>
</evidence>
<dbReference type="InterPro" id="IPR050091">
    <property type="entry name" value="PKS_NRPS_Biosynth_Enz"/>
</dbReference>
<dbReference type="GO" id="GO:0004315">
    <property type="term" value="F:3-oxoacyl-[acyl-carrier-protein] synthase activity"/>
    <property type="evidence" value="ECO:0007669"/>
    <property type="project" value="InterPro"/>
</dbReference>
<dbReference type="InterPro" id="IPR006162">
    <property type="entry name" value="Ppantetheine_attach_site"/>
</dbReference>
<dbReference type="EMBL" id="LC208006">
    <property type="protein sequence ID" value="BAW35652.1"/>
    <property type="molecule type" value="Genomic_DNA"/>
</dbReference>
<dbReference type="Gene3D" id="1.10.1200.10">
    <property type="entry name" value="ACP-like"/>
    <property type="match status" value="2"/>
</dbReference>
<evidence type="ECO:0000256" key="1">
    <source>
        <dbReference type="ARBA" id="ARBA00001957"/>
    </source>
</evidence>
<feature type="region of interest" description="N-terminal hotdog fold" evidence="9">
    <location>
        <begin position="928"/>
        <end position="1053"/>
    </location>
</feature>